<evidence type="ECO:0000256" key="2">
    <source>
        <dbReference type="ARBA" id="ARBA00011245"/>
    </source>
</evidence>
<gene>
    <name evidence="9" type="ORF">CKO42_01445</name>
</gene>
<evidence type="ECO:0000259" key="8">
    <source>
        <dbReference type="Pfam" id="PF09764"/>
    </source>
</evidence>
<comment type="caution">
    <text evidence="9">The sequence shown here is derived from an EMBL/GenBank/DDBJ whole genome shotgun (WGS) entry which is preliminary data.</text>
</comment>
<evidence type="ECO:0000313" key="10">
    <source>
        <dbReference type="Proteomes" id="UP001138768"/>
    </source>
</evidence>
<proteinExistence type="inferred from homology"/>
<dbReference type="EMBL" id="NRRY01000002">
    <property type="protein sequence ID" value="MBK1617134.1"/>
    <property type="molecule type" value="Genomic_DNA"/>
</dbReference>
<dbReference type="Pfam" id="PF09764">
    <property type="entry name" value="Nt_Gln_amidase"/>
    <property type="match status" value="1"/>
</dbReference>
<comment type="catalytic activity">
    <reaction evidence="7">
        <text>N-terminal L-glutaminyl-[protein] + H2O = N-terminal L-glutamyl-[protein] + NH4(+)</text>
        <dbReference type="Rhea" id="RHEA:50680"/>
        <dbReference type="Rhea" id="RHEA-COMP:12668"/>
        <dbReference type="Rhea" id="RHEA-COMP:12777"/>
        <dbReference type="ChEBI" id="CHEBI:15377"/>
        <dbReference type="ChEBI" id="CHEBI:28938"/>
        <dbReference type="ChEBI" id="CHEBI:64721"/>
        <dbReference type="ChEBI" id="CHEBI:64722"/>
        <dbReference type="EC" id="3.5.1.122"/>
    </reaction>
</comment>
<dbReference type="PANTHER" id="PTHR13035">
    <property type="entry name" value="PROTEIN N-TERMINAL GLUTAMINE AMIDOHYDROLASE"/>
    <property type="match status" value="1"/>
</dbReference>
<dbReference type="Gene3D" id="3.10.620.10">
    <property type="entry name" value="Protein N-terminal glutamine amidohydrolase, alpha beta roll"/>
    <property type="match status" value="1"/>
</dbReference>
<dbReference type="PANTHER" id="PTHR13035:SF0">
    <property type="entry name" value="PROTEIN N-TERMINAL GLUTAMINE AMIDOHYDROLASE"/>
    <property type="match status" value="1"/>
</dbReference>
<dbReference type="InterPro" id="IPR037132">
    <property type="entry name" value="N_Gln_amidohydro_ab_roll_sf"/>
</dbReference>
<dbReference type="AlphaFoldDB" id="A0A9X0W5D6"/>
<evidence type="ECO:0000256" key="7">
    <source>
        <dbReference type="ARBA" id="ARBA00048768"/>
    </source>
</evidence>
<dbReference type="Proteomes" id="UP001138768">
    <property type="component" value="Unassembled WGS sequence"/>
</dbReference>
<evidence type="ECO:0000313" key="9">
    <source>
        <dbReference type="EMBL" id="MBK1617134.1"/>
    </source>
</evidence>
<dbReference type="InterPro" id="IPR039733">
    <property type="entry name" value="NTAQ1"/>
</dbReference>
<dbReference type="EC" id="3.5.1.122" evidence="3"/>
<dbReference type="InterPro" id="IPR023128">
    <property type="entry name" value="Prot_N_Gln_amidohydro_ab_roll"/>
</dbReference>
<feature type="domain" description="Protein N-terminal glutamine amidohydrolase alpha beta roll" evidence="8">
    <location>
        <begin position="37"/>
        <end position="215"/>
    </location>
</feature>
<evidence type="ECO:0000256" key="4">
    <source>
        <dbReference type="ARBA" id="ARBA00021247"/>
    </source>
</evidence>
<reference evidence="9 10" key="1">
    <citation type="journal article" date="2020" name="Microorganisms">
        <title>Osmotic Adaptation and Compatible Solute Biosynthesis of Phototrophic Bacteria as Revealed from Genome Analyses.</title>
        <authorList>
            <person name="Imhoff J.F."/>
            <person name="Rahn T."/>
            <person name="Kunzel S."/>
            <person name="Keller A."/>
            <person name="Neulinger S.C."/>
        </authorList>
    </citation>
    <scope>NUCLEOTIDE SEQUENCE [LARGE SCALE GENOMIC DNA]</scope>
    <source>
        <strain evidence="9 10">DSM 25653</strain>
    </source>
</reference>
<keyword evidence="10" id="KW-1185">Reference proteome</keyword>
<dbReference type="GO" id="GO:0070773">
    <property type="term" value="F:protein-N-terminal glutamine amidohydrolase activity"/>
    <property type="evidence" value="ECO:0007669"/>
    <property type="project" value="UniProtKB-EC"/>
</dbReference>
<comment type="subunit">
    <text evidence="2">Monomer.</text>
</comment>
<evidence type="ECO:0000256" key="1">
    <source>
        <dbReference type="ARBA" id="ARBA00008985"/>
    </source>
</evidence>
<accession>A0A9X0W5D6</accession>
<name>A0A9X0W5D6_9GAMM</name>
<protein>
    <recommendedName>
        <fullName evidence="4">Protein N-terminal glutamine amidohydrolase</fullName>
        <ecNumber evidence="3">3.5.1.122</ecNumber>
    </recommendedName>
    <alternativeName>
        <fullName evidence="6">Protein NH2-terminal glutamine deamidase</fullName>
    </alternativeName>
</protein>
<organism evidence="9 10">
    <name type="scientific">Lamprobacter modestohalophilus</name>
    <dbReference type="NCBI Taxonomy" id="1064514"/>
    <lineage>
        <taxon>Bacteria</taxon>
        <taxon>Pseudomonadati</taxon>
        <taxon>Pseudomonadota</taxon>
        <taxon>Gammaproteobacteria</taxon>
        <taxon>Chromatiales</taxon>
        <taxon>Chromatiaceae</taxon>
        <taxon>Lamprobacter</taxon>
    </lineage>
</organism>
<keyword evidence="5" id="KW-0378">Hydrolase</keyword>
<dbReference type="GO" id="GO:0008418">
    <property type="term" value="F:protein-N-terminal asparagine amidohydrolase activity"/>
    <property type="evidence" value="ECO:0007669"/>
    <property type="project" value="InterPro"/>
</dbReference>
<evidence type="ECO:0000256" key="3">
    <source>
        <dbReference type="ARBA" id="ARBA00012718"/>
    </source>
</evidence>
<comment type="similarity">
    <text evidence="1">Belongs to the NTAQ1 family.</text>
</comment>
<evidence type="ECO:0000256" key="5">
    <source>
        <dbReference type="ARBA" id="ARBA00022801"/>
    </source>
</evidence>
<dbReference type="GO" id="GO:0005829">
    <property type="term" value="C:cytosol"/>
    <property type="evidence" value="ECO:0007669"/>
    <property type="project" value="TreeGrafter"/>
</dbReference>
<sequence length="230" mass="26210">MCSFHADQAHKLRLQEPHEQIRHRGREQEQVRQQRRYQPFYCEENIWWLCAEPPLGVHIELVIFVASLSGICPIAEQQAGAADGVAWWDYHCIALDQERRIWDLDTQLPQPVAARIWVAHSFPRAAAWPAPLRPLFRLVPSADYLRDFSSDRRHMRDAVGHWLQPPPPWPCIGVGDSADAKASTRTDSKVDLRYYRDLSASDGPGIVIDLDAFLAIYCADEGAVHGPRIT</sequence>
<evidence type="ECO:0000256" key="6">
    <source>
        <dbReference type="ARBA" id="ARBA00029677"/>
    </source>
</evidence>